<dbReference type="RefSeq" id="XP_070893316.1">
    <property type="nucleotide sequence ID" value="XM_071037569.1"/>
</dbReference>
<dbReference type="InterPro" id="IPR001680">
    <property type="entry name" value="WD40_rpt"/>
</dbReference>
<reference evidence="6 7" key="1">
    <citation type="submission" date="2024-07" db="EMBL/GenBank/DDBJ databases">
        <title>Section-level genome sequencing and comparative genomics of Aspergillus sections Usti and Cavernicolus.</title>
        <authorList>
            <consortium name="Lawrence Berkeley National Laboratory"/>
            <person name="Nybo J.L."/>
            <person name="Vesth T.C."/>
            <person name="Theobald S."/>
            <person name="Frisvad J.C."/>
            <person name="Larsen T.O."/>
            <person name="Kjaerboelling I."/>
            <person name="Rothschild-Mancinelli K."/>
            <person name="Lyhne E.K."/>
            <person name="Kogle M.E."/>
            <person name="Barry K."/>
            <person name="Clum A."/>
            <person name="Na H."/>
            <person name="Ledsgaard L."/>
            <person name="Lin J."/>
            <person name="Lipzen A."/>
            <person name="Kuo A."/>
            <person name="Riley R."/>
            <person name="Mondo S."/>
            <person name="LaButti K."/>
            <person name="Haridas S."/>
            <person name="Pangalinan J."/>
            <person name="Salamov A.A."/>
            <person name="Simmons B.A."/>
            <person name="Magnuson J.K."/>
            <person name="Chen J."/>
            <person name="Drula E."/>
            <person name="Henrissat B."/>
            <person name="Wiebenga A."/>
            <person name="Lubbers R.J."/>
            <person name="Gomes A.C."/>
            <person name="Macurrencykelacurrency M.R."/>
            <person name="Stajich J."/>
            <person name="Grigoriev I.V."/>
            <person name="Mortensen U.H."/>
            <person name="De vries R.P."/>
            <person name="Baker S.E."/>
            <person name="Andersen M.R."/>
        </authorList>
    </citation>
    <scope>NUCLEOTIDE SEQUENCE [LARGE SCALE GENOMIC DNA]</scope>
    <source>
        <strain evidence="6 7">CBS 756.74</strain>
    </source>
</reference>
<evidence type="ECO:0000259" key="5">
    <source>
        <dbReference type="PROSITE" id="PS50837"/>
    </source>
</evidence>
<dbReference type="PRINTS" id="PR00320">
    <property type="entry name" value="GPROTEINBRPT"/>
</dbReference>
<evidence type="ECO:0000313" key="6">
    <source>
        <dbReference type="EMBL" id="KAL2839004.1"/>
    </source>
</evidence>
<feature type="repeat" description="WD" evidence="3">
    <location>
        <begin position="912"/>
        <end position="953"/>
    </location>
</feature>
<feature type="repeat" description="WD" evidence="3">
    <location>
        <begin position="827"/>
        <end position="868"/>
    </location>
</feature>
<dbReference type="InterPro" id="IPR007111">
    <property type="entry name" value="NACHT_NTPase"/>
</dbReference>
<keyword evidence="1 3" id="KW-0853">WD repeat</keyword>
<feature type="repeat" description="WD" evidence="3">
    <location>
        <begin position="745"/>
        <end position="786"/>
    </location>
</feature>
<dbReference type="PROSITE" id="PS50837">
    <property type="entry name" value="NACHT"/>
    <property type="match status" value="1"/>
</dbReference>
<dbReference type="SUPFAM" id="SSF50998">
    <property type="entry name" value="Quinoprotein alcohol dehydrogenase-like"/>
    <property type="match status" value="1"/>
</dbReference>
<dbReference type="InterPro" id="IPR011047">
    <property type="entry name" value="Quinoprotein_ADH-like_sf"/>
</dbReference>
<feature type="repeat" description="WD" evidence="3">
    <location>
        <begin position="996"/>
        <end position="1037"/>
    </location>
</feature>
<feature type="repeat" description="WD" evidence="3">
    <location>
        <begin position="1038"/>
        <end position="1079"/>
    </location>
</feature>
<dbReference type="InterPro" id="IPR056884">
    <property type="entry name" value="NPHP3-like_N"/>
</dbReference>
<evidence type="ECO:0000256" key="4">
    <source>
        <dbReference type="SAM" id="Coils"/>
    </source>
</evidence>
<dbReference type="CDD" id="cd00200">
    <property type="entry name" value="WD40"/>
    <property type="match status" value="1"/>
</dbReference>
<evidence type="ECO:0000313" key="7">
    <source>
        <dbReference type="Proteomes" id="UP001610444"/>
    </source>
</evidence>
<dbReference type="PANTHER" id="PTHR19848">
    <property type="entry name" value="WD40 REPEAT PROTEIN"/>
    <property type="match status" value="1"/>
</dbReference>
<feature type="repeat" description="WD" evidence="3">
    <location>
        <begin position="1080"/>
        <end position="1121"/>
    </location>
</feature>
<dbReference type="EMBL" id="JBFXLR010000078">
    <property type="protein sequence ID" value="KAL2839004.1"/>
    <property type="molecule type" value="Genomic_DNA"/>
</dbReference>
<protein>
    <submittedName>
        <fullName evidence="6">NACHT and WD40 domain protein</fullName>
    </submittedName>
</protein>
<dbReference type="GeneID" id="98152733"/>
<evidence type="ECO:0000256" key="1">
    <source>
        <dbReference type="ARBA" id="ARBA00022574"/>
    </source>
</evidence>
<feature type="repeat" description="WD" evidence="3">
    <location>
        <begin position="954"/>
        <end position="995"/>
    </location>
</feature>
<dbReference type="PANTHER" id="PTHR19848:SF8">
    <property type="entry name" value="F-BOX AND WD REPEAT DOMAIN CONTAINING 7"/>
    <property type="match status" value="1"/>
</dbReference>
<dbReference type="InterPro" id="IPR020472">
    <property type="entry name" value="WD40_PAC1"/>
</dbReference>
<dbReference type="PROSITE" id="PS50294">
    <property type="entry name" value="WD_REPEATS_REGION"/>
    <property type="match status" value="8"/>
</dbReference>
<organism evidence="6 7">
    <name type="scientific">Aspergillus pseudodeflectus</name>
    <dbReference type="NCBI Taxonomy" id="176178"/>
    <lineage>
        <taxon>Eukaryota</taxon>
        <taxon>Fungi</taxon>
        <taxon>Dikarya</taxon>
        <taxon>Ascomycota</taxon>
        <taxon>Pezizomycotina</taxon>
        <taxon>Eurotiomycetes</taxon>
        <taxon>Eurotiomycetidae</taxon>
        <taxon>Eurotiales</taxon>
        <taxon>Aspergillaceae</taxon>
        <taxon>Aspergillus</taxon>
        <taxon>Aspergillus subgen. Nidulantes</taxon>
    </lineage>
</organism>
<dbReference type="InterPro" id="IPR019775">
    <property type="entry name" value="WD40_repeat_CS"/>
</dbReference>
<dbReference type="PROSITE" id="PS50082">
    <property type="entry name" value="WD_REPEATS_2"/>
    <property type="match status" value="8"/>
</dbReference>
<dbReference type="InterPro" id="IPR015943">
    <property type="entry name" value="WD40/YVTN_repeat-like_dom_sf"/>
</dbReference>
<keyword evidence="4" id="KW-0175">Coiled coil</keyword>
<feature type="repeat" description="WD" evidence="3">
    <location>
        <begin position="869"/>
        <end position="902"/>
    </location>
</feature>
<dbReference type="Pfam" id="PF00400">
    <property type="entry name" value="WD40"/>
    <property type="match status" value="9"/>
</dbReference>
<dbReference type="SUPFAM" id="SSF52540">
    <property type="entry name" value="P-loop containing nucleoside triphosphate hydrolases"/>
    <property type="match status" value="1"/>
</dbReference>
<proteinExistence type="predicted"/>
<dbReference type="Gene3D" id="2.130.10.10">
    <property type="entry name" value="YVTN repeat-like/Quinoprotein amine dehydrogenase"/>
    <property type="match status" value="4"/>
</dbReference>
<gene>
    <name evidence="6" type="ORF">BJX68DRAFT_202212</name>
</gene>
<comment type="caution">
    <text evidence="6">The sequence shown here is derived from an EMBL/GenBank/DDBJ whole genome shotgun (WGS) entry which is preliminary data.</text>
</comment>
<feature type="coiled-coil region" evidence="4">
    <location>
        <begin position="24"/>
        <end position="65"/>
    </location>
</feature>
<dbReference type="Gene3D" id="3.40.50.300">
    <property type="entry name" value="P-loop containing nucleotide triphosphate hydrolases"/>
    <property type="match status" value="1"/>
</dbReference>
<accession>A0ABR4JG34</accession>
<dbReference type="Proteomes" id="UP001610444">
    <property type="component" value="Unassembled WGS sequence"/>
</dbReference>
<dbReference type="Pfam" id="PF24883">
    <property type="entry name" value="NPHP3_N"/>
    <property type="match status" value="1"/>
</dbReference>
<evidence type="ECO:0000256" key="3">
    <source>
        <dbReference type="PROSITE-ProRule" id="PRU00221"/>
    </source>
</evidence>
<feature type="domain" description="NACHT" evidence="5">
    <location>
        <begin position="204"/>
        <end position="353"/>
    </location>
</feature>
<dbReference type="PROSITE" id="PS00678">
    <property type="entry name" value="WD_REPEATS_1"/>
    <property type="match status" value="1"/>
</dbReference>
<sequence>MDGLSSAASVIAVIQLTGSLAELCSGYIQQVKDARDEILALERAIASLQGTLQDLQKLVQRNDEKALPTSLQLVSSIADCLSDLRALEARLDPGKEKRLMRKVGLRALKWPLKRKDMEGVIKNLERYKSSFILALQVDQSSLMVGLAHNTDRINQHIDLGKLGGAIEAGFESFSDRDEAQCLQGTRTELLQKIMEWAISPSSKSIFWLKGMAGTGKSTISRTVARTLKDTNHLGASFLFKRSEGDRGNAKKFFPTLTRQLVLWRPELRPGVQEALDNDPDIPSKSLREQFEKLLLQPLLGLDHLSRQPQTVAVVIDALDECEHDQDIQNIIRLLPLLQKAKSVRPRIFLTSRPELPISLGFSEIGDDEYQGLALHEIPKEVTKHDIRLFLQDRFTKIQHDRNISQDWPGNNVFQELVEISVPLFISAATVCRYIENSKLEPKLRLAALLKDQTSYVSRMDKTYLPILTRLLDDEECDEFEQQQLMEEFQAIVGGIILLAVPLSINALSVFLGIGADQISNRLDAFRSVLSITGDRDQPVRILHLSFRDFLVQSKTKFRVDEPKKHIDIAKCCLSTMQNHLQKDICNLESPGTRRADINPQNIRQHIPLELHYSCRYWLQHLQKSQLLSSVIEDVRKFLQEHFLHWLEVMSLLGLISEVVGMLDLLHADISGDDNSVLAEFLHDAKRFVLRNRHIVDEAPLQIYCAGLVFAPRTSIVRREFKQDLPSWICQLPRVNEKWSAELQTLEGHSDLVSSVAFSSDGQLLASGSHDGTVRLWDSATGTLEQTLRSYSGPVDSVAFSPNGRLLAFGSDTVELWDRATGTLERTLKGHSDPVLSVAFSPDGQLLASGSEDSTVQLWDPATGALEQILKGHSGSVLSVAFSPDGRLLASSSDDDRTVRLWDPVAGALKQTPKGHSGSVLSVAFSPDGQLLASGSEDSTVQLWDPATGALKQTLEGHLGWVRSVAFSPDSQLLASGSHDGTVRLWDPVTGALEQTLKGHSDWVRLVAFSPNGQLLASSSRDGTVRLWDPVTGALEHTLWVYPDLVLSVAFSPDGRLLASSSCDGTLLLWDPATGALEQTLEGHLGWVRPVAFSPDSRLLASGSSDKTVRLWDTATGALEEIFSTEGIVTALKFSQDGSSLSTNLGSIKIQSNCGNHICNLSNTNPEIFLQHGCWIALNGKQFLWLPPDARPSCSAINSNTLAMGNASGWISFIRFRI</sequence>
<keyword evidence="2" id="KW-0677">Repeat</keyword>
<name>A0ABR4JG34_9EURO</name>
<evidence type="ECO:0000256" key="2">
    <source>
        <dbReference type="ARBA" id="ARBA00022737"/>
    </source>
</evidence>
<dbReference type="SMART" id="SM00320">
    <property type="entry name" value="WD40"/>
    <property type="match status" value="10"/>
</dbReference>
<dbReference type="InterPro" id="IPR027417">
    <property type="entry name" value="P-loop_NTPase"/>
</dbReference>
<keyword evidence="7" id="KW-1185">Reference proteome</keyword>